<feature type="compositionally biased region" description="Polar residues" evidence="2">
    <location>
        <begin position="18"/>
        <end position="32"/>
    </location>
</feature>
<dbReference type="GO" id="GO:0035253">
    <property type="term" value="C:ciliary rootlet"/>
    <property type="evidence" value="ECO:0007669"/>
    <property type="project" value="TreeGrafter"/>
</dbReference>
<dbReference type="AlphaFoldDB" id="A0A1S3WFW4"/>
<dbReference type="GeneID" id="103116191"/>
<feature type="region of interest" description="Disordered" evidence="2">
    <location>
        <begin position="18"/>
        <end position="51"/>
    </location>
</feature>
<dbReference type="Proteomes" id="UP001652624">
    <property type="component" value="Chromosome 23"/>
</dbReference>
<dbReference type="PANTHER" id="PTHR46518:SF1">
    <property type="entry name" value="OUTER DYNEIN ARM-DOCKING COMPLEX SUBUNIT 3"/>
    <property type="match status" value="1"/>
</dbReference>
<dbReference type="GO" id="GO:0097542">
    <property type="term" value="C:ciliary tip"/>
    <property type="evidence" value="ECO:0007669"/>
    <property type="project" value="TreeGrafter"/>
</dbReference>
<reference evidence="4" key="1">
    <citation type="submission" date="2025-08" db="UniProtKB">
        <authorList>
            <consortium name="RefSeq"/>
        </authorList>
    </citation>
    <scope>IDENTIFICATION</scope>
</reference>
<protein>
    <submittedName>
        <fullName evidence="4">Outer dynein arm-docking complex subunit 3 isoform X2</fullName>
    </submittedName>
</protein>
<feature type="coiled-coil region" evidence="1">
    <location>
        <begin position="162"/>
        <end position="326"/>
    </location>
</feature>
<dbReference type="PANTHER" id="PTHR46518">
    <property type="entry name" value="COILED-COIL DOMAIN-CONTAINING PROTEIN 151"/>
    <property type="match status" value="1"/>
</dbReference>
<dbReference type="OrthoDB" id="10255247at2759"/>
<dbReference type="GO" id="GO:0003341">
    <property type="term" value="P:cilium movement"/>
    <property type="evidence" value="ECO:0007669"/>
    <property type="project" value="InterPro"/>
</dbReference>
<dbReference type="GO" id="GO:0036064">
    <property type="term" value="C:ciliary basal body"/>
    <property type="evidence" value="ECO:0007669"/>
    <property type="project" value="TreeGrafter"/>
</dbReference>
<gene>
    <name evidence="4" type="primary">ODAD3</name>
</gene>
<accession>A0A1S3WFW4</accession>
<proteinExistence type="predicted"/>
<dbReference type="RefSeq" id="XP_016045024.2">
    <property type="nucleotide sequence ID" value="XM_016189538.2"/>
</dbReference>
<evidence type="ECO:0000256" key="2">
    <source>
        <dbReference type="SAM" id="MobiDB-lite"/>
    </source>
</evidence>
<organism evidence="3 4">
    <name type="scientific">Erinaceus europaeus</name>
    <name type="common">Western European hedgehog</name>
    <dbReference type="NCBI Taxonomy" id="9365"/>
    <lineage>
        <taxon>Eukaryota</taxon>
        <taxon>Metazoa</taxon>
        <taxon>Chordata</taxon>
        <taxon>Craniata</taxon>
        <taxon>Vertebrata</taxon>
        <taxon>Euteleostomi</taxon>
        <taxon>Mammalia</taxon>
        <taxon>Eutheria</taxon>
        <taxon>Laurasiatheria</taxon>
        <taxon>Eulipotyphla</taxon>
        <taxon>Erinaceidae</taxon>
        <taxon>Erinaceinae</taxon>
        <taxon>Erinaceus</taxon>
    </lineage>
</organism>
<keyword evidence="1" id="KW-0175">Coiled coil</keyword>
<feature type="compositionally biased region" description="Basic residues" evidence="2">
    <location>
        <begin position="33"/>
        <end position="43"/>
    </location>
</feature>
<sequence length="599" mass="70888">MTSPLCWGYSSKEQSASELVSSSAKAKGNQAQAKHHHRSKKRVQAWPPKHSMGRWRKQFTSGVFSELQAQVSEVQKKIQILEGDRKAFHESSQWNMKKNQDVIQHLREETRMLQLRLNELLRGDEKVVQAIIKEWTSEAPYLKNRTSQQALETLDYRLNHKVKELNALRHQLSLRQKRLEELQLQYNFRRLEINELQDSSTEVAKNMRNLENRLEKARMKVEEAGRITSVYLQLKAYLQEEGLHLGNRLDAMEAEVMRAKRELEELHAVNQDALNARDIAKNQLQDLEEKVFRERKRRERYITECKKRAEERKLQTERMERKTQREHILLHSDDTLQENLQAKEKELKHRWSMYQMEMLFGKIKDATGVAESHAVVRRFLAQGETFTQLEQLKTENELRLKRLRQDRQRLQRELENHKYSGESRLVSEQKRKGELEQKLVAQEKRRSEAREELERALRAIQVARDGLEHLVGKLSGIREEGSDLFQKPLDPEHKDYLHNLLKIVERVMLNAQTQLQPHNLPDLLHYIAEREFHASLESKLPIFNTRIPLPLASATKDKFFDEEESEDEDNDVVTRTMLKLRSQKLVESRNKKRGRARRN</sequence>
<feature type="coiled-coil region" evidence="1">
    <location>
        <begin position="386"/>
        <end position="470"/>
    </location>
</feature>
<keyword evidence="3" id="KW-1185">Reference proteome</keyword>
<dbReference type="InterPro" id="IPR033192">
    <property type="entry name" value="ODAD3"/>
</dbReference>
<dbReference type="CTD" id="115948"/>
<evidence type="ECO:0000313" key="3">
    <source>
        <dbReference type="Proteomes" id="UP001652624"/>
    </source>
</evidence>
<name>A0A1S3WFW4_ERIEU</name>
<dbReference type="GO" id="GO:0036158">
    <property type="term" value="P:outer dynein arm assembly"/>
    <property type="evidence" value="ECO:0007669"/>
    <property type="project" value="InterPro"/>
</dbReference>
<evidence type="ECO:0000313" key="4">
    <source>
        <dbReference type="RefSeq" id="XP_016045024.2"/>
    </source>
</evidence>
<evidence type="ECO:0000256" key="1">
    <source>
        <dbReference type="SAM" id="Coils"/>
    </source>
</evidence>